<comment type="caution">
    <text evidence="1">The sequence shown here is derived from an EMBL/GenBank/DDBJ whole genome shotgun (WGS) entry which is preliminary data.</text>
</comment>
<dbReference type="Proteomes" id="UP000017981">
    <property type="component" value="Unassembled WGS sequence"/>
</dbReference>
<dbReference type="EMBL" id="CAQL01000936">
    <property type="protein sequence ID" value="CCQ57975.1"/>
    <property type="molecule type" value="Genomic_DNA"/>
</dbReference>
<organism evidence="1 2">
    <name type="scientific">Crocosphaera watsonii WH 0005</name>
    <dbReference type="NCBI Taxonomy" id="423472"/>
    <lineage>
        <taxon>Bacteria</taxon>
        <taxon>Bacillati</taxon>
        <taxon>Cyanobacteriota</taxon>
        <taxon>Cyanophyceae</taxon>
        <taxon>Oscillatoriophycideae</taxon>
        <taxon>Chroococcales</taxon>
        <taxon>Aphanothecaceae</taxon>
        <taxon>Crocosphaera</taxon>
    </lineage>
</organism>
<reference evidence="1 2" key="2">
    <citation type="submission" date="2013-09" db="EMBL/GenBank/DDBJ databases">
        <title>Whole genome comparison of six Crocosphaera watsonii strains with differing phenotypes.</title>
        <authorList>
            <person name="Bench S.R."/>
            <person name="Heller P."/>
            <person name="Frank I."/>
            <person name="Arciniega M."/>
            <person name="Shilova I.N."/>
            <person name="Zehr J.P."/>
        </authorList>
    </citation>
    <scope>NUCLEOTIDE SEQUENCE [LARGE SCALE GENOMIC DNA]</scope>
    <source>
        <strain evidence="1 2">WH 0005</strain>
    </source>
</reference>
<protein>
    <submittedName>
        <fullName evidence="1">Uncharacterized protein</fullName>
    </submittedName>
</protein>
<evidence type="ECO:0000313" key="1">
    <source>
        <dbReference type="EMBL" id="CCQ57975.1"/>
    </source>
</evidence>
<sequence>MAISGNRFNKQREQSYENKLHLDQLRCPDLESYGRLLSHYSPTMALV</sequence>
<name>T2J0Q3_CROWT</name>
<dbReference type="AlphaFoldDB" id="T2J0Q3"/>
<accession>T2J0Q3</accession>
<proteinExistence type="predicted"/>
<gene>
    <name evidence="1" type="ORF">CWATWH0005_3788</name>
</gene>
<evidence type="ECO:0000313" key="2">
    <source>
        <dbReference type="Proteomes" id="UP000017981"/>
    </source>
</evidence>
<reference evidence="1 2" key="1">
    <citation type="submission" date="2013-01" db="EMBL/GenBank/DDBJ databases">
        <authorList>
            <person name="Bench S."/>
        </authorList>
    </citation>
    <scope>NUCLEOTIDE SEQUENCE [LARGE SCALE GENOMIC DNA]</scope>
    <source>
        <strain evidence="1 2">WH 0005</strain>
    </source>
</reference>